<gene>
    <name evidence="2" type="ORF">PHATRDRAFT_48709</name>
</gene>
<keyword evidence="3" id="KW-1185">Reference proteome</keyword>
<dbReference type="eggNOG" id="ENOG502QZDX">
    <property type="taxonomic scope" value="Eukaryota"/>
</dbReference>
<feature type="region of interest" description="Disordered" evidence="1">
    <location>
        <begin position="1"/>
        <end position="40"/>
    </location>
</feature>
<dbReference type="GeneID" id="7194934"/>
<proteinExistence type="predicted"/>
<dbReference type="KEGG" id="pti:PHATRDRAFT_48709"/>
<dbReference type="RefSeq" id="XP_002183143.1">
    <property type="nucleotide sequence ID" value="XM_002183107.1"/>
</dbReference>
<reference evidence="3" key="2">
    <citation type="submission" date="2008-08" db="EMBL/GenBank/DDBJ databases">
        <authorList>
            <consortium name="Diatom Consortium"/>
            <person name="Grigoriev I."/>
            <person name="Grimwood J."/>
            <person name="Kuo A."/>
            <person name="Otillar R.P."/>
            <person name="Salamov A."/>
            <person name="Detter J.C."/>
            <person name="Lindquist E."/>
            <person name="Shapiro H."/>
            <person name="Lucas S."/>
            <person name="Glavina del Rio T."/>
            <person name="Pitluck S."/>
            <person name="Rokhsar D."/>
            <person name="Bowler C."/>
        </authorList>
    </citation>
    <scope>GENOME REANNOTATION</scope>
    <source>
        <strain evidence="3">CCAP 1055/1</strain>
    </source>
</reference>
<sequence>MTDNSNKMPTDETLGRAQMDAEKRGKDIESDSRIAKKNQVSKDSQSTYASAAVPAVAAKWIVRILELEGRPELEKILQSDFGLRCCTVRQIKHVWKCLLHCCFSFVVSRLGLHGQPTGRKDVCMAKLRRYFYDDSDCTVVFTLGMIALQHDLERESSAANIILPPSFPMPQVPRHSKRKAILPAPCTPSSLPTRCAPSSCHPLHNTQNTTSCRPWQQGFTTLSTSANARKDVAVYQKRIIEDTSSTYLPQRKRVKCEPKSEIGASYETQPRNSLEANLMMQLCQIGFSNKHEVLSCIRRIASNSTDDPPNIDSVMITLVTQREEADEARKIDKARLLSEQSRKAEARRCRLEIQQQEDERMLNCNLSVLSSNPAMFPQSWILKSRAYNQILLATQSDQKTKGVLLELLKLEKRARTWYNYTLPKAYFGIVVPQRLLQASSLTNQLRTEVATLKAAMFKLSEQTKGGVPRILLEAHENYQYEMKSVGNEALDEIEVLGKKLPSMPSQGGSSGTDYSNHEVIEILNLNTNITNDGIKDKDGTAEGTNNGIEDKDGTAEGSDDGIDDKDGTVEGTNNGIKDKDETAEGTNGPDDKVKSISYSFLNVRYPVLVIVKKPWMTLAWCLHNPQEPGKHPEQKQML</sequence>
<dbReference type="HOGENOM" id="CLU_503891_0_0_1"/>
<dbReference type="EMBL" id="CM000620">
    <property type="protein sequence ID" value="EEC45361.1"/>
    <property type="molecule type" value="Genomic_DNA"/>
</dbReference>
<dbReference type="OrthoDB" id="49448at2759"/>
<accession>B7G7G6</accession>
<dbReference type="InParanoid" id="B7G7G6"/>
<feature type="region of interest" description="Disordered" evidence="1">
    <location>
        <begin position="531"/>
        <end position="592"/>
    </location>
</feature>
<evidence type="ECO:0000256" key="1">
    <source>
        <dbReference type="SAM" id="MobiDB-lite"/>
    </source>
</evidence>
<evidence type="ECO:0000313" key="3">
    <source>
        <dbReference type="Proteomes" id="UP000000759"/>
    </source>
</evidence>
<dbReference type="Proteomes" id="UP000000759">
    <property type="component" value="Chromosome 18"/>
</dbReference>
<protein>
    <submittedName>
        <fullName evidence="2">Uncharacterized protein</fullName>
    </submittedName>
</protein>
<organism evidence="2 3">
    <name type="scientific">Phaeodactylum tricornutum (strain CCAP 1055/1)</name>
    <dbReference type="NCBI Taxonomy" id="556484"/>
    <lineage>
        <taxon>Eukaryota</taxon>
        <taxon>Sar</taxon>
        <taxon>Stramenopiles</taxon>
        <taxon>Ochrophyta</taxon>
        <taxon>Bacillariophyta</taxon>
        <taxon>Bacillariophyceae</taxon>
        <taxon>Bacillariophycidae</taxon>
        <taxon>Naviculales</taxon>
        <taxon>Phaeodactylaceae</taxon>
        <taxon>Phaeodactylum</taxon>
    </lineage>
</organism>
<feature type="compositionally biased region" description="Basic and acidic residues" evidence="1">
    <location>
        <begin position="9"/>
        <end position="34"/>
    </location>
</feature>
<dbReference type="AlphaFoldDB" id="B7G7G6"/>
<name>B7G7G6_PHATC</name>
<dbReference type="PaxDb" id="2850-Phatr48709"/>
<reference evidence="2 3" key="1">
    <citation type="journal article" date="2008" name="Nature">
        <title>The Phaeodactylum genome reveals the evolutionary history of diatom genomes.</title>
        <authorList>
            <person name="Bowler C."/>
            <person name="Allen A.E."/>
            <person name="Badger J.H."/>
            <person name="Grimwood J."/>
            <person name="Jabbari K."/>
            <person name="Kuo A."/>
            <person name="Maheswari U."/>
            <person name="Martens C."/>
            <person name="Maumus F."/>
            <person name="Otillar R.P."/>
            <person name="Rayko E."/>
            <person name="Salamov A."/>
            <person name="Vandepoele K."/>
            <person name="Beszteri B."/>
            <person name="Gruber A."/>
            <person name="Heijde M."/>
            <person name="Katinka M."/>
            <person name="Mock T."/>
            <person name="Valentin K."/>
            <person name="Verret F."/>
            <person name="Berges J.A."/>
            <person name="Brownlee C."/>
            <person name="Cadoret J.P."/>
            <person name="Chiovitti A."/>
            <person name="Choi C.J."/>
            <person name="Coesel S."/>
            <person name="De Martino A."/>
            <person name="Detter J.C."/>
            <person name="Durkin C."/>
            <person name="Falciatore A."/>
            <person name="Fournet J."/>
            <person name="Haruta M."/>
            <person name="Huysman M.J."/>
            <person name="Jenkins B.D."/>
            <person name="Jiroutova K."/>
            <person name="Jorgensen R.E."/>
            <person name="Joubert Y."/>
            <person name="Kaplan A."/>
            <person name="Kroger N."/>
            <person name="Kroth P.G."/>
            <person name="La Roche J."/>
            <person name="Lindquist E."/>
            <person name="Lommer M."/>
            <person name="Martin-Jezequel V."/>
            <person name="Lopez P.J."/>
            <person name="Lucas S."/>
            <person name="Mangogna M."/>
            <person name="McGinnis K."/>
            <person name="Medlin L.K."/>
            <person name="Montsant A."/>
            <person name="Oudot-Le Secq M.P."/>
            <person name="Napoli C."/>
            <person name="Obornik M."/>
            <person name="Parker M.S."/>
            <person name="Petit J.L."/>
            <person name="Porcel B.M."/>
            <person name="Poulsen N."/>
            <person name="Robison M."/>
            <person name="Rychlewski L."/>
            <person name="Rynearson T.A."/>
            <person name="Schmutz J."/>
            <person name="Shapiro H."/>
            <person name="Siaut M."/>
            <person name="Stanley M."/>
            <person name="Sussman M.R."/>
            <person name="Taylor A.R."/>
            <person name="Vardi A."/>
            <person name="von Dassow P."/>
            <person name="Vyverman W."/>
            <person name="Willis A."/>
            <person name="Wyrwicz L.S."/>
            <person name="Rokhsar D.S."/>
            <person name="Weissenbach J."/>
            <person name="Armbrust E.V."/>
            <person name="Green B.R."/>
            <person name="Van de Peer Y."/>
            <person name="Grigoriev I.V."/>
        </authorList>
    </citation>
    <scope>NUCLEOTIDE SEQUENCE [LARGE SCALE GENOMIC DNA]</scope>
    <source>
        <strain evidence="2 3">CCAP 1055/1</strain>
    </source>
</reference>
<evidence type="ECO:0000313" key="2">
    <source>
        <dbReference type="EMBL" id="EEC45361.1"/>
    </source>
</evidence>